<evidence type="ECO:0008006" key="4">
    <source>
        <dbReference type="Google" id="ProtNLM"/>
    </source>
</evidence>
<reference evidence="2 3" key="1">
    <citation type="submission" date="2009-11" db="EMBL/GenBank/DDBJ databases">
        <title>Annotation of Allomyces macrogynus ATCC 38327.</title>
        <authorList>
            <consortium name="The Broad Institute Genome Sequencing Platform"/>
            <person name="Russ C."/>
            <person name="Cuomo C."/>
            <person name="Burger G."/>
            <person name="Gray M.W."/>
            <person name="Holland P.W.H."/>
            <person name="King N."/>
            <person name="Lang F.B.F."/>
            <person name="Roger A.J."/>
            <person name="Ruiz-Trillo I."/>
            <person name="Young S.K."/>
            <person name="Zeng Q."/>
            <person name="Gargeya S."/>
            <person name="Fitzgerald M."/>
            <person name="Haas B."/>
            <person name="Abouelleil A."/>
            <person name="Alvarado L."/>
            <person name="Arachchi H.M."/>
            <person name="Berlin A."/>
            <person name="Chapman S.B."/>
            <person name="Gearin G."/>
            <person name="Goldberg J."/>
            <person name="Griggs A."/>
            <person name="Gujja S."/>
            <person name="Hansen M."/>
            <person name="Heiman D."/>
            <person name="Howarth C."/>
            <person name="Larimer J."/>
            <person name="Lui A."/>
            <person name="MacDonald P.J.P."/>
            <person name="McCowen C."/>
            <person name="Montmayeur A."/>
            <person name="Murphy C."/>
            <person name="Neiman D."/>
            <person name="Pearson M."/>
            <person name="Priest M."/>
            <person name="Roberts A."/>
            <person name="Saif S."/>
            <person name="Shea T."/>
            <person name="Sisk P."/>
            <person name="Stolte C."/>
            <person name="Sykes S."/>
            <person name="Wortman J."/>
            <person name="Nusbaum C."/>
            <person name="Birren B."/>
        </authorList>
    </citation>
    <scope>NUCLEOTIDE SEQUENCE [LARGE SCALE GENOMIC DNA]</scope>
    <source>
        <strain evidence="2 3">ATCC 38327</strain>
    </source>
</reference>
<evidence type="ECO:0000313" key="3">
    <source>
        <dbReference type="Proteomes" id="UP000054350"/>
    </source>
</evidence>
<dbReference type="AlphaFoldDB" id="A0A0L0S2W0"/>
<keyword evidence="3" id="KW-1185">Reference proteome</keyword>
<name>A0A0L0S2W0_ALLM3</name>
<feature type="compositionally biased region" description="Low complexity" evidence="1">
    <location>
        <begin position="17"/>
        <end position="32"/>
    </location>
</feature>
<accession>A0A0L0S2W0</accession>
<dbReference type="VEuPathDB" id="FungiDB:AMAG_02525"/>
<dbReference type="EMBL" id="GG745330">
    <property type="protein sequence ID" value="KNE56745.1"/>
    <property type="molecule type" value="Genomic_DNA"/>
</dbReference>
<organism evidence="2 3">
    <name type="scientific">Allomyces macrogynus (strain ATCC 38327)</name>
    <name type="common">Allomyces javanicus var. macrogynus</name>
    <dbReference type="NCBI Taxonomy" id="578462"/>
    <lineage>
        <taxon>Eukaryota</taxon>
        <taxon>Fungi</taxon>
        <taxon>Fungi incertae sedis</taxon>
        <taxon>Blastocladiomycota</taxon>
        <taxon>Blastocladiomycetes</taxon>
        <taxon>Blastocladiales</taxon>
        <taxon>Blastocladiaceae</taxon>
        <taxon>Allomyces</taxon>
    </lineage>
</organism>
<evidence type="ECO:0000256" key="1">
    <source>
        <dbReference type="SAM" id="MobiDB-lite"/>
    </source>
</evidence>
<gene>
    <name evidence="2" type="ORF">AMAG_02525</name>
</gene>
<dbReference type="Proteomes" id="UP000054350">
    <property type="component" value="Unassembled WGS sequence"/>
</dbReference>
<sequence length="677" mass="70644">MIATAPVGAHQDHQAITNTNTNTNTNNTSTKSAASAGWSAALGTPHRLDVNTASPGLIAAVGKHAIVALRVRGGQACDRVWALKWPAPAWVTTTAWSRDGRVLAIGIVEGTRAMIELRRAEDGEVLDANQTAIECDHVPRILAWTRVGGGGEGEDAANVLAVVTGKANVVLYLDHGRQPHQVDLASAFSAQRIQDPLLLAVHWAHNTPHLHVVYQAPATGSSELGLAAIKLLSLAVLAARLREDQTRHDVATALAQLDAAVTSTTTAIQALSDEWKNHVGPYDGSSSLARTYAAIAMTGYVPPDFEDFAFHHLPNALVPVLETKMTDHITALETAVESTLPSALAAVRAATRRAIAASLSTGTSTSTSSPATVLAPLTALTRALTSALTVTSRAASIMRSTDMPAIRAVQAWIAYHIRARYWNSVDAGMYAYVEPRASECPAARVVMPALERLERGTLTVLPEWSAEVTSEAVGREVVPSVADAVGEVKGAWKAVEVMLSRQDAGASALGEAVVERAARVAGVQAGAATTQRGYAVTTVPSGAVVAAVACNQALAIQCLPPPDSPTITNPPALTVTLPSTLGASPTPIAWLVPRRSDRMPQLLVRTALGVAVVDIPDAESWSAGTAECQVVQDMHVPDLVAVAAGPVAWDVAAVVAAKARGGDQGVEVEMVAIADLV</sequence>
<reference evidence="3" key="2">
    <citation type="submission" date="2009-11" db="EMBL/GenBank/DDBJ databases">
        <title>The Genome Sequence of Allomyces macrogynus strain ATCC 38327.</title>
        <authorList>
            <consortium name="The Broad Institute Genome Sequencing Platform"/>
            <person name="Russ C."/>
            <person name="Cuomo C."/>
            <person name="Shea T."/>
            <person name="Young S.K."/>
            <person name="Zeng Q."/>
            <person name="Koehrsen M."/>
            <person name="Haas B."/>
            <person name="Borodovsky M."/>
            <person name="Guigo R."/>
            <person name="Alvarado L."/>
            <person name="Berlin A."/>
            <person name="Borenstein D."/>
            <person name="Chen Z."/>
            <person name="Engels R."/>
            <person name="Freedman E."/>
            <person name="Gellesch M."/>
            <person name="Goldberg J."/>
            <person name="Griggs A."/>
            <person name="Gujja S."/>
            <person name="Heiman D."/>
            <person name="Hepburn T."/>
            <person name="Howarth C."/>
            <person name="Jen D."/>
            <person name="Larson L."/>
            <person name="Lewis B."/>
            <person name="Mehta T."/>
            <person name="Park D."/>
            <person name="Pearson M."/>
            <person name="Roberts A."/>
            <person name="Saif S."/>
            <person name="Shenoy N."/>
            <person name="Sisk P."/>
            <person name="Stolte C."/>
            <person name="Sykes S."/>
            <person name="Walk T."/>
            <person name="White J."/>
            <person name="Yandava C."/>
            <person name="Burger G."/>
            <person name="Gray M.W."/>
            <person name="Holland P.W.H."/>
            <person name="King N."/>
            <person name="Lang F.B.F."/>
            <person name="Roger A.J."/>
            <person name="Ruiz-Trillo I."/>
            <person name="Lander E."/>
            <person name="Nusbaum C."/>
        </authorList>
    </citation>
    <scope>NUCLEOTIDE SEQUENCE [LARGE SCALE GENOMIC DNA]</scope>
    <source>
        <strain evidence="3">ATCC 38327</strain>
    </source>
</reference>
<proteinExistence type="predicted"/>
<dbReference type="OrthoDB" id="5585967at2759"/>
<protein>
    <recommendedName>
        <fullName evidence="4">Anaphase-promoting complex subunit 4</fullName>
    </recommendedName>
</protein>
<evidence type="ECO:0000313" key="2">
    <source>
        <dbReference type="EMBL" id="KNE56745.1"/>
    </source>
</evidence>
<feature type="region of interest" description="Disordered" evidence="1">
    <location>
        <begin position="1"/>
        <end position="32"/>
    </location>
</feature>